<dbReference type="SUPFAM" id="SSF48371">
    <property type="entry name" value="ARM repeat"/>
    <property type="match status" value="1"/>
</dbReference>
<dbReference type="EMBL" id="CAJNNV010024653">
    <property type="protein sequence ID" value="CAE8610395.1"/>
    <property type="molecule type" value="Genomic_DNA"/>
</dbReference>
<protein>
    <recommendedName>
        <fullName evidence="3">HEAT repeat-containing protein 1</fullName>
    </recommendedName>
</protein>
<dbReference type="Proteomes" id="UP000654075">
    <property type="component" value="Unassembled WGS sequence"/>
</dbReference>
<feature type="non-terminal residue" evidence="1">
    <location>
        <position position="1"/>
    </location>
</feature>
<dbReference type="AlphaFoldDB" id="A0A813FC67"/>
<keyword evidence="2" id="KW-1185">Reference proteome</keyword>
<dbReference type="Gene3D" id="1.25.10.10">
    <property type="entry name" value="Leucine-rich Repeat Variant"/>
    <property type="match status" value="1"/>
</dbReference>
<reference evidence="1" key="1">
    <citation type="submission" date="2021-02" db="EMBL/GenBank/DDBJ databases">
        <authorList>
            <person name="Dougan E. K."/>
            <person name="Rhodes N."/>
            <person name="Thang M."/>
            <person name="Chan C."/>
        </authorList>
    </citation>
    <scope>NUCLEOTIDE SEQUENCE</scope>
</reference>
<sequence>ASSARSGLVAAGLIAQADSVANVRRAADRVWRAATEASGGNPQKQLKDLRPVLLERLVADLISGEASTAAAAGRATAQLHGRLEANKGVIEDLVPKICEALESSEVSVRRSVCTGLAEILQDEKCQKVALRDGSLVRGVKDALLGAGTCEGSDDLRAAAAAAVVAAPGASLADPILDELCGSAYNLDE</sequence>
<evidence type="ECO:0000313" key="1">
    <source>
        <dbReference type="EMBL" id="CAE8610395.1"/>
    </source>
</evidence>
<dbReference type="InterPro" id="IPR016024">
    <property type="entry name" value="ARM-type_fold"/>
</dbReference>
<proteinExistence type="predicted"/>
<accession>A0A813FC67</accession>
<dbReference type="InterPro" id="IPR011989">
    <property type="entry name" value="ARM-like"/>
</dbReference>
<gene>
    <name evidence="1" type="ORF">PGLA1383_LOCUS28222</name>
</gene>
<organism evidence="1 2">
    <name type="scientific">Polarella glacialis</name>
    <name type="common">Dinoflagellate</name>
    <dbReference type="NCBI Taxonomy" id="89957"/>
    <lineage>
        <taxon>Eukaryota</taxon>
        <taxon>Sar</taxon>
        <taxon>Alveolata</taxon>
        <taxon>Dinophyceae</taxon>
        <taxon>Suessiales</taxon>
        <taxon>Suessiaceae</taxon>
        <taxon>Polarella</taxon>
    </lineage>
</organism>
<feature type="non-terminal residue" evidence="1">
    <location>
        <position position="188"/>
    </location>
</feature>
<evidence type="ECO:0000313" key="2">
    <source>
        <dbReference type="Proteomes" id="UP000654075"/>
    </source>
</evidence>
<comment type="caution">
    <text evidence="1">The sequence shown here is derived from an EMBL/GenBank/DDBJ whole genome shotgun (WGS) entry which is preliminary data.</text>
</comment>
<evidence type="ECO:0008006" key="3">
    <source>
        <dbReference type="Google" id="ProtNLM"/>
    </source>
</evidence>
<name>A0A813FC67_POLGL</name>